<dbReference type="Pfam" id="PF04536">
    <property type="entry name" value="TPM_phosphatase"/>
    <property type="match status" value="1"/>
</dbReference>
<feature type="domain" description="TPM" evidence="5">
    <location>
        <begin position="43"/>
        <end position="160"/>
    </location>
</feature>
<evidence type="ECO:0000313" key="6">
    <source>
        <dbReference type="EMBL" id="MBP2436265.1"/>
    </source>
</evidence>
<protein>
    <submittedName>
        <fullName evidence="6">Phosphoribosylanthranilate isomerase</fullName>
    </submittedName>
</protein>
<feature type="region of interest" description="Disordered" evidence="2">
    <location>
        <begin position="586"/>
        <end position="605"/>
    </location>
</feature>
<keyword evidence="3" id="KW-0812">Transmembrane</keyword>
<feature type="transmembrane region" description="Helical" evidence="3">
    <location>
        <begin position="169"/>
        <end position="189"/>
    </location>
</feature>
<feature type="chain" id="PRO_5046150104" evidence="4">
    <location>
        <begin position="28"/>
        <end position="663"/>
    </location>
</feature>
<feature type="region of interest" description="Disordered" evidence="2">
    <location>
        <begin position="501"/>
        <end position="523"/>
    </location>
</feature>
<keyword evidence="3" id="KW-0472">Membrane</keyword>
<dbReference type="RefSeq" id="WP_165136830.1">
    <property type="nucleotide sequence ID" value="NZ_CP049253.1"/>
</dbReference>
<dbReference type="Proteomes" id="UP001519362">
    <property type="component" value="Unassembled WGS sequence"/>
</dbReference>
<feature type="coiled-coil region" evidence="1">
    <location>
        <begin position="353"/>
        <end position="380"/>
    </location>
</feature>
<feature type="signal peptide" evidence="4">
    <location>
        <begin position="1"/>
        <end position="27"/>
    </location>
</feature>
<keyword evidence="1" id="KW-0175">Coiled coil</keyword>
<evidence type="ECO:0000256" key="1">
    <source>
        <dbReference type="SAM" id="Coils"/>
    </source>
</evidence>
<feature type="coiled-coil region" evidence="1">
    <location>
        <begin position="195"/>
        <end position="222"/>
    </location>
</feature>
<dbReference type="EMBL" id="JAGIOL010000001">
    <property type="protein sequence ID" value="MBP2436265.1"/>
    <property type="molecule type" value="Genomic_DNA"/>
</dbReference>
<dbReference type="Gene3D" id="3.10.310.50">
    <property type="match status" value="1"/>
</dbReference>
<dbReference type="GO" id="GO:0016853">
    <property type="term" value="F:isomerase activity"/>
    <property type="evidence" value="ECO:0007669"/>
    <property type="project" value="UniProtKB-KW"/>
</dbReference>
<comment type="caution">
    <text evidence="6">The sequence shown here is derived from an EMBL/GenBank/DDBJ whole genome shotgun (WGS) entry which is preliminary data.</text>
</comment>
<keyword evidence="4" id="KW-0732">Signal</keyword>
<gene>
    <name evidence="6" type="ORF">JOF34_000851</name>
</gene>
<organism evidence="6 7">
    <name type="scientific">Microbacterium amylolyticum</name>
    <dbReference type="NCBI Taxonomy" id="936337"/>
    <lineage>
        <taxon>Bacteria</taxon>
        <taxon>Bacillati</taxon>
        <taxon>Actinomycetota</taxon>
        <taxon>Actinomycetes</taxon>
        <taxon>Micrococcales</taxon>
        <taxon>Microbacteriaceae</taxon>
        <taxon>Microbacterium</taxon>
    </lineage>
</organism>
<keyword evidence="6" id="KW-0413">Isomerase</keyword>
<name>A0ABS4ZG62_9MICO</name>
<evidence type="ECO:0000256" key="4">
    <source>
        <dbReference type="SAM" id="SignalP"/>
    </source>
</evidence>
<evidence type="ECO:0000313" key="7">
    <source>
        <dbReference type="Proteomes" id="UP001519362"/>
    </source>
</evidence>
<feature type="coiled-coil region" evidence="1">
    <location>
        <begin position="282"/>
        <end position="315"/>
    </location>
</feature>
<feature type="compositionally biased region" description="Polar residues" evidence="2">
    <location>
        <begin position="508"/>
        <end position="521"/>
    </location>
</feature>
<feature type="region of interest" description="Disordered" evidence="2">
    <location>
        <begin position="632"/>
        <end position="663"/>
    </location>
</feature>
<reference evidence="6 7" key="1">
    <citation type="submission" date="2021-03" db="EMBL/GenBank/DDBJ databases">
        <title>Sequencing the genomes of 1000 actinobacteria strains.</title>
        <authorList>
            <person name="Klenk H.-P."/>
        </authorList>
    </citation>
    <scope>NUCLEOTIDE SEQUENCE [LARGE SCALE GENOMIC DNA]</scope>
    <source>
        <strain evidence="6 7">DSM 24221</strain>
    </source>
</reference>
<evidence type="ECO:0000256" key="3">
    <source>
        <dbReference type="SAM" id="Phobius"/>
    </source>
</evidence>
<keyword evidence="7" id="KW-1185">Reference proteome</keyword>
<evidence type="ECO:0000256" key="2">
    <source>
        <dbReference type="SAM" id="MobiDB-lite"/>
    </source>
</evidence>
<sequence>MRRRARTLSSVALAAALVLAPAVGAVAQPVSSSDPVLLDSGYVTDDAGVLTSAEIEAANHRLDQLRADDDVELWVVYVDHFTNPSDSAEWTHTTAEMAGLGSDQYLLAIATEGRQIFLSGPGADGLSTGALSAVEQAATDPLRGNDWAGAATAAADEISAQLAPNRTGLWAFLIVVIVVAGTIAVVIVVRRAKKKGAAQRQLAEETAEVEELEKSAAVLLVASDDALRSSQQELGFAIAQFGSEATAEYEQAIGEARLAVGRAFETKSRFDAIAEPSLAQRREAGEQIIALLEEANETLSEKEEAFEKLRALEQNAPAMLAQLRTQRQRAASGPDEADAEIGRLRTSYASPVLGDVSDNADEARDRLDFADDQLAQAEQMLAQNESGQAAVALDHAQQALAQADELVSAVTSLRTAFAEAEQRARDIIADLEKDLVQAQTIADPDGAIGRATAEASKNIGVARENLTGSERKPFLMVQALDAANDQLDAVLARAREAEENARRQRQQFDQSVHQARSQISQAERYIGTRRGAVGSSARTLLASAQASLDRAFTLSTSNMPHALAAAQNAAQLAQQASTAARNDVNRYQSHGGYSSGGHRPRSSAGSNIAGAIIGGLIGGAISGGGNSRGSTGFGGFSGGGSRGGGGGRSFGGGGRSGGGGRRF</sequence>
<keyword evidence="3" id="KW-1133">Transmembrane helix</keyword>
<evidence type="ECO:0000259" key="5">
    <source>
        <dbReference type="Pfam" id="PF04536"/>
    </source>
</evidence>
<dbReference type="InterPro" id="IPR007621">
    <property type="entry name" value="TPM_dom"/>
</dbReference>
<proteinExistence type="predicted"/>
<accession>A0ABS4ZG62</accession>